<comment type="subunit">
    <text evidence="9">Homomultimerizes to form the nucleocapsid. Binds to viral genomic RNA.</text>
</comment>
<sequence length="476" mass="51958">MNVNDALALLSNEVKYAEWDSRDHIPSTGGKPVQVEYSYADYLSKITSLYDLSPMENADIAASFIKLMDSIEKSTLTEGEIAMIFRIAFQIKNIERSSESLLSSAKLHPDGKSNIIKSALDDVRLAGEEQQTAAASITIPAGGISPQPKPTPSSADVAVSGPYICMALLRLVAKTVESFQRSLPTLKSSFGRFYGVQSQAVNSFSPPTQSLMQIIQGLDTYTAASQTLSWMLGQAESTIPRSDKNHGFMRYLIYQHAEMRGMQVYKMLLTTLAGLPAITPAKFLRAIEIPDAVTTIKTIVDIVKKLDLPPERVVDHHWKYAKYVDQSYFVNLSASRNTKFIYLIACIMEKEGLITGPTYANPKNIKVLESIKNNPSTSAYFERMADNFHMVYEGLESLSGEGVGVVMRMSNPHRPMKRPAPEATTSTAKRPAPASQPPPEAEMQVDGAPPADTPPQQADPGTAAAALEKGGFLSGL</sequence>
<accession>A0A059TA11</accession>
<evidence type="ECO:0000256" key="2">
    <source>
        <dbReference type="ARBA" id="ARBA00022497"/>
    </source>
</evidence>
<dbReference type="GO" id="GO:0019013">
    <property type="term" value="C:viral nucleocapsid"/>
    <property type="evidence" value="ECO:0007669"/>
    <property type="project" value="UniProtKB-UniRule"/>
</dbReference>
<evidence type="ECO:0000313" key="11">
    <source>
        <dbReference type="EMBL" id="AHL89001.1"/>
    </source>
</evidence>
<evidence type="ECO:0000256" key="1">
    <source>
        <dbReference type="ARBA" id="ARBA00014389"/>
    </source>
</evidence>
<keyword evidence="7 9" id="KW-0687">Ribonucleoprotein</keyword>
<keyword evidence="9" id="KW-1035">Host cytoplasm</keyword>
<name>A0A059TA11_9RHAB</name>
<evidence type="ECO:0000256" key="9">
    <source>
        <dbReference type="RuleBase" id="RU369108"/>
    </source>
</evidence>
<dbReference type="GO" id="GO:0030430">
    <property type="term" value="C:host cell cytoplasm"/>
    <property type="evidence" value="ECO:0007669"/>
    <property type="project" value="UniProtKB-SubCell"/>
</dbReference>
<dbReference type="GO" id="GO:0003723">
    <property type="term" value="F:RNA binding"/>
    <property type="evidence" value="ECO:0007669"/>
    <property type="project" value="UniProtKB-UniRule"/>
</dbReference>
<feature type="compositionally biased region" description="Low complexity" evidence="10">
    <location>
        <begin position="446"/>
        <end position="461"/>
    </location>
</feature>
<organism evidence="11 12">
    <name type="scientific">Eggplant mottled dwarf virus</name>
    <dbReference type="NCBI Taxonomy" id="488317"/>
    <lineage>
        <taxon>Viruses</taxon>
        <taxon>Riboviria</taxon>
        <taxon>Orthornavirae</taxon>
        <taxon>Negarnaviricota</taxon>
        <taxon>Haploviricotina</taxon>
        <taxon>Monjiviricetes</taxon>
        <taxon>Mononegavirales</taxon>
        <taxon>Rhabdoviridae</taxon>
        <taxon>Betarhabdovirinae</taxon>
        <taxon>Alphanucleorhabdovirus</taxon>
        <taxon>Alphanucleorhabdovirus melongenae</taxon>
    </lineage>
</organism>
<dbReference type="Proteomes" id="UP000115385">
    <property type="component" value="Genome"/>
</dbReference>
<comment type="function">
    <text evidence="9">Encapsidates the genome, protecting it from nucleases. The encapsidated genomic RNA is termed the nucleocapsid (NC) and serves as template for viral transcription and replication.</text>
</comment>
<evidence type="ECO:0000256" key="4">
    <source>
        <dbReference type="ARBA" id="ARBA00022844"/>
    </source>
</evidence>
<keyword evidence="6 9" id="KW-0543">Viral nucleoprotein</keyword>
<comment type="similarity">
    <text evidence="9">Belongs to the nucleorhabdovirus nucleocapsid protein family.</text>
</comment>
<evidence type="ECO:0000256" key="3">
    <source>
        <dbReference type="ARBA" id="ARBA00022561"/>
    </source>
</evidence>
<evidence type="ECO:0000256" key="8">
    <source>
        <dbReference type="ARBA" id="ARBA00033344"/>
    </source>
</evidence>
<evidence type="ECO:0000256" key="7">
    <source>
        <dbReference type="ARBA" id="ARBA00023274"/>
    </source>
</evidence>
<reference evidence="11 12" key="1">
    <citation type="submission" date="2013-04" db="EMBL/GenBank/DDBJ databases">
        <title>Complete genome sequence of Eggplant mottled dwarf nucleorhabdovirus.</title>
        <authorList>
            <person name="Babaei G."/>
            <person name="Koohi Habibi M."/>
            <person name="Massah A."/>
            <person name="Dizadji A."/>
        </authorList>
    </citation>
    <scope>NUCLEOTIDE SEQUENCE [LARGE SCALE GENOMIC DNA]</scope>
    <source>
        <strain evidence="11">Iran/SH-eg</strain>
    </source>
</reference>
<feature type="region of interest" description="Disordered" evidence="10">
    <location>
        <begin position="409"/>
        <end position="476"/>
    </location>
</feature>
<dbReference type="EMBL" id="KC905081">
    <property type="protein sequence ID" value="AHL89001.1"/>
    <property type="molecule type" value="Viral_cRNA"/>
</dbReference>
<keyword evidence="5 9" id="KW-0694">RNA-binding</keyword>
<evidence type="ECO:0000256" key="10">
    <source>
        <dbReference type="SAM" id="MobiDB-lite"/>
    </source>
</evidence>
<proteinExistence type="inferred from homology"/>
<keyword evidence="4 9" id="KW-0946">Virion</keyword>
<protein>
    <recommendedName>
        <fullName evidence="1 9">Nucleoprotein</fullName>
        <shortName evidence="9">NP</shortName>
        <shortName evidence="9">Protein N</shortName>
    </recommendedName>
    <alternativeName>
        <fullName evidence="8 9">Nucleocapsid protein</fullName>
    </alternativeName>
</protein>
<keyword evidence="3 9" id="KW-0167">Capsid protein</keyword>
<evidence type="ECO:0000313" key="12">
    <source>
        <dbReference type="Proteomes" id="UP000115385"/>
    </source>
</evidence>
<keyword evidence="2 9" id="KW-1139">Helical capsid protein</keyword>
<evidence type="ECO:0000256" key="6">
    <source>
        <dbReference type="ARBA" id="ARBA00023086"/>
    </source>
</evidence>
<comment type="subcellular location">
    <subcellularLocation>
        <location evidence="9">Virion</location>
    </subcellularLocation>
    <subcellularLocation>
        <location evidence="9">Host cytoplasm</location>
    </subcellularLocation>
</comment>
<dbReference type="InterPro" id="IPR004902">
    <property type="entry name" value="Rhabdo_ncap_2"/>
</dbReference>
<dbReference type="GO" id="GO:1990904">
    <property type="term" value="C:ribonucleoprotein complex"/>
    <property type="evidence" value="ECO:0007669"/>
    <property type="project" value="UniProtKB-UniRule"/>
</dbReference>
<gene>
    <name evidence="11" type="primary">N</name>
</gene>
<dbReference type="GO" id="GO:0019029">
    <property type="term" value="C:helical viral capsid"/>
    <property type="evidence" value="ECO:0007669"/>
    <property type="project" value="UniProtKB-UniRule"/>
</dbReference>
<dbReference type="Pfam" id="PF03216">
    <property type="entry name" value="Rhabdo_ncap_2"/>
    <property type="match status" value="1"/>
</dbReference>
<evidence type="ECO:0000256" key="5">
    <source>
        <dbReference type="ARBA" id="ARBA00022884"/>
    </source>
</evidence>